<keyword evidence="4" id="KW-1185">Reference proteome</keyword>
<feature type="signal peptide" evidence="1">
    <location>
        <begin position="1"/>
        <end position="20"/>
    </location>
</feature>
<sequence>MLKPLVGAAVLFLSVAQAHAQRIEHVGPVAGGEFASSPVEMRTDLLTAARTIFPQAWNGFAQKGLDVRRASAVRIQPGEPWLGALDRWLAQEKLSARLDWNTRKFYLHSGTGGAISSPAPLQVGSDPVGSYGQTQYQPPQYQQASYGYGYGYGYVPGAPPSQQWAVLTSDIRLETTLERWAKDAGYRLIWDADRHVLISATDQFVGTLPDAINRVLNSPAIRDSDYPLEAVFYSNTPPVIRITRLGDQSTKE</sequence>
<organism evidence="3 4">
    <name type="scientific">Giesbergeria anulus</name>
    <dbReference type="NCBI Taxonomy" id="180197"/>
    <lineage>
        <taxon>Bacteria</taxon>
        <taxon>Pseudomonadati</taxon>
        <taxon>Pseudomonadota</taxon>
        <taxon>Betaproteobacteria</taxon>
        <taxon>Burkholderiales</taxon>
        <taxon>Comamonadaceae</taxon>
        <taxon>Giesbergeria</taxon>
    </lineage>
</organism>
<evidence type="ECO:0000313" key="4">
    <source>
        <dbReference type="Proteomes" id="UP000199766"/>
    </source>
</evidence>
<dbReference type="RefSeq" id="WP_091457416.1">
    <property type="nucleotide sequence ID" value="NZ_FOGD01000007.1"/>
</dbReference>
<evidence type="ECO:0000313" key="3">
    <source>
        <dbReference type="EMBL" id="SER34503.1"/>
    </source>
</evidence>
<name>A0A1H9NGI0_9BURK</name>
<dbReference type="EMBL" id="FOGD01000007">
    <property type="protein sequence ID" value="SER34503.1"/>
    <property type="molecule type" value="Genomic_DNA"/>
</dbReference>
<dbReference type="AlphaFoldDB" id="A0A1H9NGI0"/>
<reference evidence="3 4" key="1">
    <citation type="submission" date="2016-10" db="EMBL/GenBank/DDBJ databases">
        <authorList>
            <person name="de Groot N.N."/>
        </authorList>
    </citation>
    <scope>NUCLEOTIDE SEQUENCE [LARGE SCALE GENOMIC DNA]</scope>
    <source>
        <strain evidence="3 4">ATCC 35958</strain>
    </source>
</reference>
<dbReference type="OrthoDB" id="5791855at2"/>
<gene>
    <name evidence="3" type="ORF">SAMN02982919_02193</name>
</gene>
<protein>
    <submittedName>
        <fullName evidence="3">Toxin co-regulated pilus biosynthesis protein Q</fullName>
    </submittedName>
</protein>
<dbReference type="STRING" id="180197.SAMN02982919_02193"/>
<proteinExistence type="predicted"/>
<evidence type="ECO:0000259" key="2">
    <source>
        <dbReference type="Pfam" id="PF10671"/>
    </source>
</evidence>
<keyword evidence="1" id="KW-0732">Signal</keyword>
<evidence type="ECO:0000256" key="1">
    <source>
        <dbReference type="SAM" id="SignalP"/>
    </source>
</evidence>
<dbReference type="Gene3D" id="3.55.50.70">
    <property type="match status" value="1"/>
</dbReference>
<dbReference type="InterPro" id="IPR018927">
    <property type="entry name" value="Pilus_synth_Q_C"/>
</dbReference>
<accession>A0A1H9NGI0</accession>
<dbReference type="Pfam" id="PF10671">
    <property type="entry name" value="TcpQ"/>
    <property type="match status" value="1"/>
</dbReference>
<dbReference type="Proteomes" id="UP000199766">
    <property type="component" value="Unassembled WGS sequence"/>
</dbReference>
<feature type="chain" id="PRO_5011474800" evidence="1">
    <location>
        <begin position="21"/>
        <end position="252"/>
    </location>
</feature>
<feature type="domain" description="Toxin co-regulated pilus biosynthesis protein Q C-terminal" evidence="2">
    <location>
        <begin position="162"/>
        <end position="244"/>
    </location>
</feature>